<name>A0ABS9CNT6_9FIRM</name>
<evidence type="ECO:0008006" key="3">
    <source>
        <dbReference type="Google" id="ProtNLM"/>
    </source>
</evidence>
<comment type="caution">
    <text evidence="1">The sequence shown here is derived from an EMBL/GenBank/DDBJ whole genome shotgun (WGS) entry which is preliminary data.</text>
</comment>
<accession>A0ABS9CNT6</accession>
<keyword evidence="2" id="KW-1185">Reference proteome</keyword>
<gene>
    <name evidence="1" type="ORF">JQM67_09195</name>
</gene>
<dbReference type="EMBL" id="JAFBIT010000002">
    <property type="protein sequence ID" value="MCF2652779.1"/>
    <property type="molecule type" value="Genomic_DNA"/>
</dbReference>
<dbReference type="RefSeq" id="WP_235323806.1">
    <property type="nucleotide sequence ID" value="NZ_JAFBIT010000002.1"/>
</dbReference>
<evidence type="ECO:0000313" key="2">
    <source>
        <dbReference type="Proteomes" id="UP001299220"/>
    </source>
</evidence>
<organism evidence="1 2">
    <name type="scientific">Anaeromassilibacillus senegalensis</name>
    <dbReference type="NCBI Taxonomy" id="1673717"/>
    <lineage>
        <taxon>Bacteria</taxon>
        <taxon>Bacillati</taxon>
        <taxon>Bacillota</taxon>
        <taxon>Clostridia</taxon>
        <taxon>Eubacteriales</taxon>
        <taxon>Acutalibacteraceae</taxon>
        <taxon>Anaeromassilibacillus</taxon>
    </lineage>
</organism>
<proteinExistence type="predicted"/>
<sequence length="165" mass="18281">MKAKKIVTRLIAAAVLLALVLWLVPLPVPVGFTMTGAEVNNDYTAGESVTLTVDGWRLYRFLREPELHATITVQSGNGEIYAQKLSGCWDSPIPTGARSVLYPVYDRTTNDFATALLVYDTKETAAVLYDGFGHTYAASAEPMDVRAVFDTFEKTYQFHLEAQRP</sequence>
<reference evidence="1 2" key="1">
    <citation type="submission" date="2020-12" db="EMBL/GenBank/DDBJ databases">
        <title>Whole genome sequences of gut porcine anaerobes.</title>
        <authorList>
            <person name="Kubasova T."/>
            <person name="Jahodarova E."/>
            <person name="Rychlik I."/>
        </authorList>
    </citation>
    <scope>NUCLEOTIDE SEQUENCE [LARGE SCALE GENOMIC DNA]</scope>
    <source>
        <strain evidence="1 2">An867</strain>
    </source>
</reference>
<evidence type="ECO:0000313" key="1">
    <source>
        <dbReference type="EMBL" id="MCF2652779.1"/>
    </source>
</evidence>
<protein>
    <recommendedName>
        <fullName evidence="3">DUF4367 domain-containing protein</fullName>
    </recommendedName>
</protein>
<dbReference type="Proteomes" id="UP001299220">
    <property type="component" value="Unassembled WGS sequence"/>
</dbReference>